<keyword evidence="8 12" id="KW-0812">Transmembrane</keyword>
<dbReference type="InterPro" id="IPR044878">
    <property type="entry name" value="UbiA_sf"/>
</dbReference>
<dbReference type="RefSeq" id="WP_008870937.1">
    <property type="nucleotide sequence ID" value="NZ_ACJN02000003.1"/>
</dbReference>
<evidence type="ECO:0000256" key="8">
    <source>
        <dbReference type="ARBA" id="ARBA00022692"/>
    </source>
</evidence>
<keyword evidence="5" id="KW-0997">Cell inner membrane</keyword>
<feature type="transmembrane region" description="Helical" evidence="12">
    <location>
        <begin position="211"/>
        <end position="237"/>
    </location>
</feature>
<evidence type="ECO:0000256" key="4">
    <source>
        <dbReference type="ARBA" id="ARBA00022475"/>
    </source>
</evidence>
<keyword evidence="14" id="KW-1185">Reference proteome</keyword>
<dbReference type="PANTHER" id="PTHR11048">
    <property type="entry name" value="PRENYLTRANSFERASES"/>
    <property type="match status" value="1"/>
</dbReference>
<feature type="transmembrane region" description="Helical" evidence="12">
    <location>
        <begin position="273"/>
        <end position="295"/>
    </location>
</feature>
<reference evidence="13" key="1">
    <citation type="submission" date="2010-05" db="EMBL/GenBank/DDBJ databases">
        <title>The draft genome of Desulfonatronospira thiodismutans ASO3-1.</title>
        <authorList>
            <consortium name="US DOE Joint Genome Institute (JGI-PGF)"/>
            <person name="Lucas S."/>
            <person name="Copeland A."/>
            <person name="Lapidus A."/>
            <person name="Cheng J.-F."/>
            <person name="Bruce D."/>
            <person name="Goodwin L."/>
            <person name="Pitluck S."/>
            <person name="Chertkov O."/>
            <person name="Brettin T."/>
            <person name="Detter J.C."/>
            <person name="Han C."/>
            <person name="Land M.L."/>
            <person name="Hauser L."/>
            <person name="Kyrpides N."/>
            <person name="Mikhailova N."/>
            <person name="Muyzer G."/>
            <person name="Woyke T."/>
        </authorList>
    </citation>
    <scope>NUCLEOTIDE SEQUENCE [LARGE SCALE GENOMIC DNA]</scope>
    <source>
        <strain evidence="13">ASO3-1</strain>
    </source>
</reference>
<accession>D6SSC1</accession>
<dbReference type="CDD" id="cd13959">
    <property type="entry name" value="PT_UbiA_COQ2"/>
    <property type="match status" value="1"/>
</dbReference>
<feature type="transmembrane region" description="Helical" evidence="12">
    <location>
        <begin position="99"/>
        <end position="132"/>
    </location>
</feature>
<feature type="transmembrane region" description="Helical" evidence="12">
    <location>
        <begin position="170"/>
        <end position="190"/>
    </location>
</feature>
<dbReference type="OrthoDB" id="9782418at2"/>
<dbReference type="FunFam" id="1.10.357.140:FF:000008">
    <property type="entry name" value="4-hydroxybenzoate octaprenyltransferase"/>
    <property type="match status" value="1"/>
</dbReference>
<evidence type="ECO:0000256" key="3">
    <source>
        <dbReference type="ARBA" id="ARBA00005985"/>
    </source>
</evidence>
<evidence type="ECO:0000256" key="11">
    <source>
        <dbReference type="ARBA" id="ARBA00034524"/>
    </source>
</evidence>
<evidence type="ECO:0000256" key="12">
    <source>
        <dbReference type="SAM" id="Phobius"/>
    </source>
</evidence>
<comment type="caution">
    <text evidence="13">The sequence shown here is derived from an EMBL/GenBank/DDBJ whole genome shotgun (WGS) entry which is preliminary data.</text>
</comment>
<comment type="cofactor">
    <cofactor evidence="1">
        <name>Mg(2+)</name>
        <dbReference type="ChEBI" id="CHEBI:18420"/>
    </cofactor>
</comment>
<dbReference type="Gene3D" id="1.10.357.140">
    <property type="entry name" value="UbiA prenyltransferase"/>
    <property type="match status" value="1"/>
</dbReference>
<proteinExistence type="inferred from homology"/>
<evidence type="ECO:0000256" key="9">
    <source>
        <dbReference type="ARBA" id="ARBA00022989"/>
    </source>
</evidence>
<sequence>MTSKTGSISAGVLQATLAWARMIRIEHSIFALPFAYMGLFWSAEGWPGWQVFIFLTLAMIMVRSFAMTHNRLTDLPLDALNPRTRDRALVTGEIQVRQAYYFLAASAVIFVLACAFLNLPVFLLAFFALAWSAVYSYTKRWTSICHFFLGSVLGLAPLAGWIAYTPELTLPAVFLFLGVLFWVGGFDILYSTQDMEFDRENGLKSIPARHGAATSFALAGFSHVNAALFFLLAGIAFAASWPYYLAWFVVAVVLFIEHRIISPDNLERLNVSFFTLNALVSVILLAGVLADVFLVSG</sequence>
<dbReference type="EC" id="2.5.1.39" evidence="11"/>
<keyword evidence="10 12" id="KW-0472">Membrane</keyword>
<dbReference type="GO" id="GO:0006744">
    <property type="term" value="P:ubiquinone biosynthetic process"/>
    <property type="evidence" value="ECO:0007669"/>
    <property type="project" value="UniProtKB-KW"/>
</dbReference>
<comment type="subcellular location">
    <subcellularLocation>
        <location evidence="2">Membrane</location>
        <topology evidence="2">Multi-pass membrane protein</topology>
    </subcellularLocation>
</comment>
<dbReference type="Proteomes" id="UP000005496">
    <property type="component" value="Unassembled WGS sequence"/>
</dbReference>
<keyword evidence="7" id="KW-0831">Ubiquinone biosynthesis</keyword>
<keyword evidence="9 12" id="KW-1133">Transmembrane helix</keyword>
<evidence type="ECO:0000256" key="1">
    <source>
        <dbReference type="ARBA" id="ARBA00001946"/>
    </source>
</evidence>
<dbReference type="Gene3D" id="1.20.120.1780">
    <property type="entry name" value="UbiA prenyltransferase"/>
    <property type="match status" value="1"/>
</dbReference>
<gene>
    <name evidence="13" type="ORF">Dthio_PD0922</name>
</gene>
<keyword evidence="6" id="KW-0808">Transferase</keyword>
<evidence type="ECO:0000313" key="13">
    <source>
        <dbReference type="EMBL" id="EFI33587.1"/>
    </source>
</evidence>
<evidence type="ECO:0000256" key="2">
    <source>
        <dbReference type="ARBA" id="ARBA00004141"/>
    </source>
</evidence>
<dbReference type="AlphaFoldDB" id="D6SSC1"/>
<protein>
    <recommendedName>
        <fullName evidence="11">4-hydroxybenzoate polyprenyltransferase</fullName>
        <ecNumber evidence="11">2.5.1.39</ecNumber>
    </recommendedName>
</protein>
<feature type="transmembrane region" description="Helical" evidence="12">
    <location>
        <begin position="48"/>
        <end position="66"/>
    </location>
</feature>
<dbReference type="NCBIfam" id="TIGR01475">
    <property type="entry name" value="ubiA_other"/>
    <property type="match status" value="1"/>
</dbReference>
<name>D6SSC1_9BACT</name>
<comment type="similarity">
    <text evidence="3">Belongs to the UbiA prenyltransferase family.</text>
</comment>
<keyword evidence="4" id="KW-1003">Cell membrane</keyword>
<dbReference type="InterPro" id="IPR000537">
    <property type="entry name" value="UbiA_prenyltransferase"/>
</dbReference>
<evidence type="ECO:0000256" key="10">
    <source>
        <dbReference type="ARBA" id="ARBA00023136"/>
    </source>
</evidence>
<dbReference type="EMBL" id="ACJN02000003">
    <property type="protein sequence ID" value="EFI33587.1"/>
    <property type="molecule type" value="Genomic_DNA"/>
</dbReference>
<evidence type="ECO:0000256" key="6">
    <source>
        <dbReference type="ARBA" id="ARBA00022679"/>
    </source>
</evidence>
<evidence type="ECO:0000256" key="7">
    <source>
        <dbReference type="ARBA" id="ARBA00022688"/>
    </source>
</evidence>
<dbReference type="eggNOG" id="COG0382">
    <property type="taxonomic scope" value="Bacteria"/>
</dbReference>
<feature type="transmembrane region" description="Helical" evidence="12">
    <location>
        <begin position="144"/>
        <end position="164"/>
    </location>
</feature>
<organism evidence="13 14">
    <name type="scientific">Desulfonatronospira thiodismutans ASO3-1</name>
    <dbReference type="NCBI Taxonomy" id="555779"/>
    <lineage>
        <taxon>Bacteria</taxon>
        <taxon>Pseudomonadati</taxon>
        <taxon>Thermodesulfobacteriota</taxon>
        <taxon>Desulfovibrionia</taxon>
        <taxon>Desulfovibrionales</taxon>
        <taxon>Desulfonatronovibrionaceae</taxon>
        <taxon>Desulfonatronospira</taxon>
    </lineage>
</organism>
<feature type="transmembrane region" description="Helical" evidence="12">
    <location>
        <begin position="243"/>
        <end position="261"/>
    </location>
</feature>
<dbReference type="InterPro" id="IPR039653">
    <property type="entry name" value="Prenyltransferase"/>
</dbReference>
<evidence type="ECO:0000313" key="14">
    <source>
        <dbReference type="Proteomes" id="UP000005496"/>
    </source>
</evidence>
<dbReference type="Pfam" id="PF01040">
    <property type="entry name" value="UbiA"/>
    <property type="match status" value="1"/>
</dbReference>
<dbReference type="FunFam" id="1.20.120.1780:FF:000001">
    <property type="entry name" value="4-hydroxybenzoate octaprenyltransferase"/>
    <property type="match status" value="1"/>
</dbReference>
<dbReference type="PANTHER" id="PTHR11048:SF28">
    <property type="entry name" value="4-HYDROXYBENZOATE POLYPRENYLTRANSFERASE, MITOCHONDRIAL"/>
    <property type="match status" value="1"/>
</dbReference>
<dbReference type="GO" id="GO:0005886">
    <property type="term" value="C:plasma membrane"/>
    <property type="evidence" value="ECO:0007669"/>
    <property type="project" value="TreeGrafter"/>
</dbReference>
<dbReference type="GO" id="GO:0008412">
    <property type="term" value="F:4-hydroxybenzoate polyprenyltransferase activity"/>
    <property type="evidence" value="ECO:0007669"/>
    <property type="project" value="UniProtKB-EC"/>
</dbReference>
<evidence type="ECO:0000256" key="5">
    <source>
        <dbReference type="ARBA" id="ARBA00022519"/>
    </source>
</evidence>
<dbReference type="InterPro" id="IPR006371">
    <property type="entry name" value="Polyprenyltransferase_UbiA-li"/>
</dbReference>